<evidence type="ECO:0000313" key="3">
    <source>
        <dbReference type="Proteomes" id="UP000887013"/>
    </source>
</evidence>
<dbReference type="PANTHER" id="PTHR11915">
    <property type="entry name" value="SPECTRIN/FILAMIN RELATED CYTOSKELETAL PROTEIN"/>
    <property type="match status" value="1"/>
</dbReference>
<keyword evidence="3" id="KW-1185">Reference proteome</keyword>
<protein>
    <submittedName>
        <fullName evidence="2">Spectrin alpha chain</fullName>
    </submittedName>
</protein>
<dbReference type="Gene3D" id="1.20.58.60">
    <property type="match status" value="5"/>
</dbReference>
<comment type="caution">
    <text evidence="2">The sequence shown here is derived from an EMBL/GenBank/DDBJ whole genome shotgun (WGS) entry which is preliminary data.</text>
</comment>
<evidence type="ECO:0000313" key="2">
    <source>
        <dbReference type="EMBL" id="GFU50869.1"/>
    </source>
</evidence>
<dbReference type="CDD" id="cd00176">
    <property type="entry name" value="SPEC"/>
    <property type="match status" value="2"/>
</dbReference>
<reference evidence="2" key="1">
    <citation type="submission" date="2020-08" db="EMBL/GenBank/DDBJ databases">
        <title>Multicomponent nature underlies the extraordinary mechanical properties of spider dragline silk.</title>
        <authorList>
            <person name="Kono N."/>
            <person name="Nakamura H."/>
            <person name="Mori M."/>
            <person name="Yoshida Y."/>
            <person name="Ohtoshi R."/>
            <person name="Malay A.D."/>
            <person name="Moran D.A.P."/>
            <person name="Tomita M."/>
            <person name="Numata K."/>
            <person name="Arakawa K."/>
        </authorList>
    </citation>
    <scope>NUCLEOTIDE SEQUENCE</scope>
</reference>
<name>A0A8X6R6J1_NEPPI</name>
<dbReference type="SMART" id="SM00150">
    <property type="entry name" value="SPEC"/>
    <property type="match status" value="5"/>
</dbReference>
<evidence type="ECO:0000256" key="1">
    <source>
        <dbReference type="ARBA" id="ARBA00022737"/>
    </source>
</evidence>
<dbReference type="Pfam" id="PF00435">
    <property type="entry name" value="Spectrin"/>
    <property type="match status" value="5"/>
</dbReference>
<gene>
    <name evidence="2" type="primary">alpha-Spec</name>
    <name evidence="2" type="ORF">NPIL_529711</name>
</gene>
<dbReference type="EMBL" id="BMAW01038059">
    <property type="protein sequence ID" value="GFU50869.1"/>
    <property type="molecule type" value="Genomic_DNA"/>
</dbReference>
<accession>A0A8X6R6J1</accession>
<dbReference type="Proteomes" id="UP000887013">
    <property type="component" value="Unassembled WGS sequence"/>
</dbReference>
<feature type="non-terminal residue" evidence="2">
    <location>
        <position position="1"/>
    </location>
</feature>
<dbReference type="InterPro" id="IPR018159">
    <property type="entry name" value="Spectrin/alpha-actinin"/>
</dbReference>
<dbReference type="InterPro" id="IPR002017">
    <property type="entry name" value="Spectrin_repeat"/>
</dbReference>
<proteinExistence type="predicted"/>
<sequence>YFADAEECDSWISEKLHLLSSLDCGSDELTCEALLRRHITVQTEISTNASEVQRLRQEADRICSAVSNKKLSRTDQKTILGSPMMSSQPSFNISEEDSRIQTHMKAQIYDHQIQIENSFSALQRKYEDRRQRLQHSCMFFRFKNGCEEMEQWMRLKERLINENDFGKDADNVEKCFEGYITDLAAHGLVIDQLKTLCETLESDNSEHAQTSRILFDDVYRREELKGFTSVLIAHRICDESINWLKEKCEREDYVAVEDIKSLDTLRRKQEAIERDLVPGEERVKQAHVLAENVASLYPDQSDSIKTKIRVLDDQWEKYQIKVKERKKNLEEEAGIQMFETSVDSLMEWTNMMVRKLSMREKINDVEIAENVAKDHRDLGDEISTQDERFQEIEHLHATVAKKNTDIVPLLEELREARENVCNMWREKQAWLQQSMDLLSFNREADQLNSMCISQGTLLDSAELGDTLSDVEILLRHHDEFTETLKAQENRFKTFELTSEALITSEHSESE</sequence>
<keyword evidence="1" id="KW-0677">Repeat</keyword>
<dbReference type="OrthoDB" id="6431649at2759"/>
<dbReference type="SUPFAM" id="SSF46966">
    <property type="entry name" value="Spectrin repeat"/>
    <property type="match status" value="4"/>
</dbReference>
<dbReference type="AlphaFoldDB" id="A0A8X6R6J1"/>
<organism evidence="2 3">
    <name type="scientific">Nephila pilipes</name>
    <name type="common">Giant wood spider</name>
    <name type="synonym">Nephila maculata</name>
    <dbReference type="NCBI Taxonomy" id="299642"/>
    <lineage>
        <taxon>Eukaryota</taxon>
        <taxon>Metazoa</taxon>
        <taxon>Ecdysozoa</taxon>
        <taxon>Arthropoda</taxon>
        <taxon>Chelicerata</taxon>
        <taxon>Arachnida</taxon>
        <taxon>Araneae</taxon>
        <taxon>Araneomorphae</taxon>
        <taxon>Entelegynae</taxon>
        <taxon>Araneoidea</taxon>
        <taxon>Nephilidae</taxon>
        <taxon>Nephila</taxon>
    </lineage>
</organism>